<dbReference type="SUPFAM" id="SSF55073">
    <property type="entry name" value="Nucleotide cyclase"/>
    <property type="match status" value="1"/>
</dbReference>
<dbReference type="InterPro" id="IPR001633">
    <property type="entry name" value="EAL_dom"/>
</dbReference>
<dbReference type="Proteomes" id="UP000782610">
    <property type="component" value="Unassembled WGS sequence"/>
</dbReference>
<dbReference type="InterPro" id="IPR035919">
    <property type="entry name" value="EAL_sf"/>
</dbReference>
<comment type="caution">
    <text evidence="3">The sequence shown here is derived from an EMBL/GenBank/DDBJ whole genome shotgun (WGS) entry which is preliminary data.</text>
</comment>
<dbReference type="Gene3D" id="3.30.70.270">
    <property type="match status" value="1"/>
</dbReference>
<dbReference type="InterPro" id="IPR029787">
    <property type="entry name" value="Nucleotide_cyclase"/>
</dbReference>
<dbReference type="Gene3D" id="3.30.450.20">
    <property type="entry name" value="PAS domain"/>
    <property type="match status" value="1"/>
</dbReference>
<dbReference type="InterPro" id="IPR035965">
    <property type="entry name" value="PAS-like_dom_sf"/>
</dbReference>
<evidence type="ECO:0000259" key="1">
    <source>
        <dbReference type="PROSITE" id="PS50883"/>
    </source>
</evidence>
<sequence>MGLKSLASAIALRLRKATPAGRSDALAQVVTDNYDGVVIVDAGGTIIAASLVARKLLRHPGPLEGISIDAALPADMRTAVLQALAVGRSAEPLPLSLAVLHGGDERQERLVVQYVATVSEVDGAAVACLNFWDVTERRRAEERLSFLATHDPLTGALSRTGLTNAINERFETERGRAEGLTVLAIDLARFKPVNDALGHAHGDMLLKQAVSRLRSTGAAYVARLGGHGFAVAHPGLSPEESGQFCDLVQARLVEPYQLGPHRAIVGADIGFSHSSVSGYDPDRLVSHADMALNVSREASGKSYAAFSPEMDESLRARQELETAMQQAMERGEISLMFQPQAALDDGSTVGVEALMRWMHPTLGAVSPERFIPVAEETGKIVELGRWILEAACREVATWPGHLRLSVNVSPIQFELIDVVAEIRDTLGRTGFPAHRLDVEITEGIFMSNAQAVIEALQKLRQLGVGIALDDFGTGYSSLGYLGRLPVDKIKIDQSFVKRLPGDQEAGVIIRAVMMLSEALDKVVIAEGIETADQAWMLRMMGCKVGQGYHFGRPKTAAEMRAMLASPDARAAI</sequence>
<protein>
    <submittedName>
        <fullName evidence="3">EAL domain-containing protein</fullName>
    </submittedName>
</protein>
<dbReference type="EMBL" id="JACRAF010000006">
    <property type="protein sequence ID" value="MBI4920583.1"/>
    <property type="molecule type" value="Genomic_DNA"/>
</dbReference>
<dbReference type="PROSITE" id="PS50883">
    <property type="entry name" value="EAL"/>
    <property type="match status" value="1"/>
</dbReference>
<dbReference type="PANTHER" id="PTHR44757:SF2">
    <property type="entry name" value="BIOFILM ARCHITECTURE MAINTENANCE PROTEIN MBAA"/>
    <property type="match status" value="1"/>
</dbReference>
<evidence type="ECO:0000313" key="4">
    <source>
        <dbReference type="Proteomes" id="UP000782610"/>
    </source>
</evidence>
<dbReference type="Pfam" id="PF00990">
    <property type="entry name" value="GGDEF"/>
    <property type="match status" value="1"/>
</dbReference>
<dbReference type="InterPro" id="IPR052155">
    <property type="entry name" value="Biofilm_reg_signaling"/>
</dbReference>
<accession>A0A933L0N9</accession>
<dbReference type="InterPro" id="IPR000160">
    <property type="entry name" value="GGDEF_dom"/>
</dbReference>
<dbReference type="Gene3D" id="3.20.20.450">
    <property type="entry name" value="EAL domain"/>
    <property type="match status" value="1"/>
</dbReference>
<organism evidence="3 4">
    <name type="scientific">Devosia nanyangense</name>
    <dbReference type="NCBI Taxonomy" id="1228055"/>
    <lineage>
        <taxon>Bacteria</taxon>
        <taxon>Pseudomonadati</taxon>
        <taxon>Pseudomonadota</taxon>
        <taxon>Alphaproteobacteria</taxon>
        <taxon>Hyphomicrobiales</taxon>
        <taxon>Devosiaceae</taxon>
        <taxon>Devosia</taxon>
    </lineage>
</organism>
<dbReference type="SUPFAM" id="SSF141868">
    <property type="entry name" value="EAL domain-like"/>
    <property type="match status" value="1"/>
</dbReference>
<dbReference type="CDD" id="cd01949">
    <property type="entry name" value="GGDEF"/>
    <property type="match status" value="1"/>
</dbReference>
<feature type="domain" description="EAL" evidence="1">
    <location>
        <begin position="317"/>
        <end position="567"/>
    </location>
</feature>
<dbReference type="SUPFAM" id="SSF55785">
    <property type="entry name" value="PYP-like sensor domain (PAS domain)"/>
    <property type="match status" value="1"/>
</dbReference>
<dbReference type="CDD" id="cd01948">
    <property type="entry name" value="EAL"/>
    <property type="match status" value="1"/>
</dbReference>
<dbReference type="Pfam" id="PF00563">
    <property type="entry name" value="EAL"/>
    <property type="match status" value="1"/>
</dbReference>
<dbReference type="NCBIfam" id="TIGR00254">
    <property type="entry name" value="GGDEF"/>
    <property type="match status" value="1"/>
</dbReference>
<name>A0A933L0N9_9HYPH</name>
<dbReference type="PANTHER" id="PTHR44757">
    <property type="entry name" value="DIGUANYLATE CYCLASE DGCP"/>
    <property type="match status" value="1"/>
</dbReference>
<dbReference type="SMART" id="SM00267">
    <property type="entry name" value="GGDEF"/>
    <property type="match status" value="1"/>
</dbReference>
<dbReference type="AlphaFoldDB" id="A0A933L0N9"/>
<gene>
    <name evidence="3" type="ORF">HY834_02450</name>
</gene>
<reference evidence="3" key="1">
    <citation type="submission" date="2020-07" db="EMBL/GenBank/DDBJ databases">
        <title>Huge and variable diversity of episymbiotic CPR bacteria and DPANN archaea in groundwater ecosystems.</title>
        <authorList>
            <person name="He C.Y."/>
            <person name="Keren R."/>
            <person name="Whittaker M."/>
            <person name="Farag I.F."/>
            <person name="Doudna J."/>
            <person name="Cate J.H.D."/>
            <person name="Banfield J.F."/>
        </authorList>
    </citation>
    <scope>NUCLEOTIDE SEQUENCE</scope>
    <source>
        <strain evidence="3">NC_groundwater_1586_Pr3_B-0.1um_66_15</strain>
    </source>
</reference>
<proteinExistence type="predicted"/>
<evidence type="ECO:0000313" key="3">
    <source>
        <dbReference type="EMBL" id="MBI4920583.1"/>
    </source>
</evidence>
<feature type="domain" description="GGDEF" evidence="2">
    <location>
        <begin position="178"/>
        <end position="309"/>
    </location>
</feature>
<dbReference type="PROSITE" id="PS50887">
    <property type="entry name" value="GGDEF"/>
    <property type="match status" value="1"/>
</dbReference>
<dbReference type="InterPro" id="IPR043128">
    <property type="entry name" value="Rev_trsase/Diguanyl_cyclase"/>
</dbReference>
<evidence type="ECO:0000259" key="2">
    <source>
        <dbReference type="PROSITE" id="PS50887"/>
    </source>
</evidence>
<dbReference type="SMART" id="SM00052">
    <property type="entry name" value="EAL"/>
    <property type="match status" value="1"/>
</dbReference>